<evidence type="ECO:0000256" key="2">
    <source>
        <dbReference type="SAM" id="Phobius"/>
    </source>
</evidence>
<gene>
    <name evidence="3" type="primary">Contig12106.g12943</name>
    <name evidence="3" type="ORF">STYLEM_10215</name>
</gene>
<organism evidence="3 4">
    <name type="scientific">Stylonychia lemnae</name>
    <name type="common">Ciliate</name>
    <dbReference type="NCBI Taxonomy" id="5949"/>
    <lineage>
        <taxon>Eukaryota</taxon>
        <taxon>Sar</taxon>
        <taxon>Alveolata</taxon>
        <taxon>Ciliophora</taxon>
        <taxon>Intramacronucleata</taxon>
        <taxon>Spirotrichea</taxon>
        <taxon>Stichotrichia</taxon>
        <taxon>Sporadotrichida</taxon>
        <taxon>Oxytrichidae</taxon>
        <taxon>Stylonychinae</taxon>
        <taxon>Stylonychia</taxon>
    </lineage>
</organism>
<accession>A0A078AG54</accession>
<evidence type="ECO:0008006" key="5">
    <source>
        <dbReference type="Google" id="ProtNLM"/>
    </source>
</evidence>
<reference evidence="3 4" key="1">
    <citation type="submission" date="2014-06" db="EMBL/GenBank/DDBJ databases">
        <authorList>
            <person name="Swart Estienne"/>
        </authorList>
    </citation>
    <scope>NUCLEOTIDE SEQUENCE [LARGE SCALE GENOMIC DNA]</scope>
    <source>
        <strain evidence="3 4">130c</strain>
    </source>
</reference>
<keyword evidence="2" id="KW-1133">Transmembrane helix</keyword>
<protein>
    <recommendedName>
        <fullName evidence="5">Transmembrane protein</fullName>
    </recommendedName>
</protein>
<dbReference type="AlphaFoldDB" id="A0A078AG54"/>
<proteinExistence type="predicted"/>
<name>A0A078AG54_STYLE</name>
<dbReference type="Proteomes" id="UP000039865">
    <property type="component" value="Unassembled WGS sequence"/>
</dbReference>
<feature type="transmembrane region" description="Helical" evidence="2">
    <location>
        <begin position="262"/>
        <end position="285"/>
    </location>
</feature>
<feature type="region of interest" description="Disordered" evidence="1">
    <location>
        <begin position="1"/>
        <end position="33"/>
    </location>
</feature>
<evidence type="ECO:0000256" key="1">
    <source>
        <dbReference type="SAM" id="MobiDB-lite"/>
    </source>
</evidence>
<sequence length="292" mass="32891">MSQKSSGPLIQLTTDTTGDIPNTTDKKNTPNLSSQSLSKQLVQQSLPYDCVTCLNNNLKFCFNSVSTYCCDPLDEQSKGCTSQLDNTLICSGIYTQSKSQKYEICKTDFEKCGSTQIENEQPKYQRELITQVNIQAQDVVVSDDGFWKHLEISPENGIVCSYNFRSQNQTSNVFELKFQNIQNALIGIYYYSTFSNSIIDLGLVDPANCMQIKHCVQSENGYVMFVLDDTQYVSINLAPINTQNGTNLEIDYRLINKEEQKFMIQTLMLMGVGFLLILVLLIVLFKALNLAS</sequence>
<evidence type="ECO:0000313" key="4">
    <source>
        <dbReference type="Proteomes" id="UP000039865"/>
    </source>
</evidence>
<keyword evidence="2" id="KW-0472">Membrane</keyword>
<keyword evidence="4" id="KW-1185">Reference proteome</keyword>
<dbReference type="EMBL" id="CCKQ01009699">
    <property type="protein sequence ID" value="CDW81204.1"/>
    <property type="molecule type" value="Genomic_DNA"/>
</dbReference>
<feature type="compositionally biased region" description="Polar residues" evidence="1">
    <location>
        <begin position="1"/>
        <end position="12"/>
    </location>
</feature>
<keyword evidence="2" id="KW-0812">Transmembrane</keyword>
<feature type="compositionally biased region" description="Low complexity" evidence="1">
    <location>
        <begin position="13"/>
        <end position="23"/>
    </location>
</feature>
<evidence type="ECO:0000313" key="3">
    <source>
        <dbReference type="EMBL" id="CDW81204.1"/>
    </source>
</evidence>
<dbReference type="InParanoid" id="A0A078AG54"/>